<dbReference type="InterPro" id="IPR039708">
    <property type="entry name" value="MT1774/Rv1733c-like"/>
</dbReference>
<accession>A0A437PJC3</accession>
<keyword evidence="2" id="KW-0472">Membrane</keyword>
<dbReference type="OrthoDB" id="4325432at2"/>
<evidence type="ECO:0000313" key="4">
    <source>
        <dbReference type="Proteomes" id="UP000283128"/>
    </source>
</evidence>
<evidence type="ECO:0000313" key="3">
    <source>
        <dbReference type="EMBL" id="RVU22381.1"/>
    </source>
</evidence>
<evidence type="ECO:0000256" key="1">
    <source>
        <dbReference type="SAM" id="MobiDB-lite"/>
    </source>
</evidence>
<name>A0A437PJC3_9ACTN</name>
<feature type="region of interest" description="Disordered" evidence="1">
    <location>
        <begin position="61"/>
        <end position="95"/>
    </location>
</feature>
<dbReference type="PANTHER" id="PTHR42305">
    <property type="entry name" value="MEMBRANE PROTEIN RV1733C-RELATED"/>
    <property type="match status" value="1"/>
</dbReference>
<proteinExistence type="predicted"/>
<protein>
    <submittedName>
        <fullName evidence="3">Uncharacterized protein</fullName>
    </submittedName>
</protein>
<dbReference type="PANTHER" id="PTHR42305:SF1">
    <property type="entry name" value="MEMBRANE PROTEIN RV1733C-RELATED"/>
    <property type="match status" value="1"/>
</dbReference>
<sequence length="204" mass="22012">MLAVRAIAGLWRWRHNPLRRATDLAEAWVALAAVLLIVVVAPLIGVATGAAAQGALLHSVQEQRKDRREVPATVVRKVAQPPLDPDPETSSARDAHSRVVADWTGPDGTHHHGKVLANLKTPHPGDRFPLWVDAGGQVVGRPLDTATATTHAALAGFGTAAVAAGLVEGTRRLIVWRMVRRRYERWDRAWDKAGPDWGRTGAGS</sequence>
<dbReference type="AlphaFoldDB" id="A0A437PJC3"/>
<gene>
    <name evidence="3" type="ORF">EOT10_23415</name>
</gene>
<dbReference type="Proteomes" id="UP000283128">
    <property type="component" value="Unassembled WGS sequence"/>
</dbReference>
<organism evidence="3 4">
    <name type="scientific">Streptomyces antnestii</name>
    <dbReference type="NCBI Taxonomy" id="2494256"/>
    <lineage>
        <taxon>Bacteria</taxon>
        <taxon>Bacillati</taxon>
        <taxon>Actinomycetota</taxon>
        <taxon>Actinomycetes</taxon>
        <taxon>Kitasatosporales</taxon>
        <taxon>Streptomycetaceae</taxon>
        <taxon>Streptomyces</taxon>
    </lineage>
</organism>
<feature type="compositionally biased region" description="Basic and acidic residues" evidence="1">
    <location>
        <begin position="61"/>
        <end position="70"/>
    </location>
</feature>
<keyword evidence="4" id="KW-1185">Reference proteome</keyword>
<evidence type="ECO:0000256" key="2">
    <source>
        <dbReference type="SAM" id="Phobius"/>
    </source>
</evidence>
<keyword evidence="2" id="KW-1133">Transmembrane helix</keyword>
<dbReference type="EMBL" id="RZYA01000011">
    <property type="protein sequence ID" value="RVU22381.1"/>
    <property type="molecule type" value="Genomic_DNA"/>
</dbReference>
<feature type="transmembrane region" description="Helical" evidence="2">
    <location>
        <begin position="27"/>
        <end position="57"/>
    </location>
</feature>
<keyword evidence="2" id="KW-0812">Transmembrane</keyword>
<reference evidence="3 4" key="1">
    <citation type="submission" date="2019-01" db="EMBL/GenBank/DDBJ databases">
        <title>Genome sequences of Streptomyces and Rhizobium isolates collected from root and soil.</title>
        <authorList>
            <person name="Chhettri S."/>
            <person name="Sevigny J.L."/>
            <person name="Sen A."/>
            <person name="Ennis N."/>
            <person name="Tisa L."/>
        </authorList>
    </citation>
    <scope>NUCLEOTIDE SEQUENCE [LARGE SCALE GENOMIC DNA]</scope>
    <source>
        <strain evidence="3 4">San01</strain>
    </source>
</reference>
<comment type="caution">
    <text evidence="3">The sequence shown here is derived from an EMBL/GenBank/DDBJ whole genome shotgun (WGS) entry which is preliminary data.</text>
</comment>